<evidence type="ECO:0000313" key="2">
    <source>
        <dbReference type="Proteomes" id="UP000825729"/>
    </source>
</evidence>
<reference evidence="1 2" key="1">
    <citation type="submission" date="2021-07" db="EMBL/GenBank/DDBJ databases">
        <title>The Aristolochia fimbriata genome: insights into angiosperm evolution, floral development and chemical biosynthesis.</title>
        <authorList>
            <person name="Jiao Y."/>
        </authorList>
    </citation>
    <scope>NUCLEOTIDE SEQUENCE [LARGE SCALE GENOMIC DNA]</scope>
    <source>
        <strain evidence="1">IBCAS-2021</strain>
        <tissue evidence="1">Leaf</tissue>
    </source>
</reference>
<sequence length="116" mass="13196">MNTEEEHKWSSIILITKPLRNKNFPEGSTAASLLHSRLCLWSSPQSIGVPRSKIQIGITNYVEFQSEFQSQRQKKGCFSVRDTVKGEEDVIFEAKAAPVAPPHRRLVSLLPTFGWW</sequence>
<dbReference type="AlphaFoldDB" id="A0AAV7EIK0"/>
<gene>
    <name evidence="1" type="ORF">H6P81_013814</name>
</gene>
<organism evidence="1 2">
    <name type="scientific">Aristolochia fimbriata</name>
    <name type="common">White veined hardy Dutchman's pipe vine</name>
    <dbReference type="NCBI Taxonomy" id="158543"/>
    <lineage>
        <taxon>Eukaryota</taxon>
        <taxon>Viridiplantae</taxon>
        <taxon>Streptophyta</taxon>
        <taxon>Embryophyta</taxon>
        <taxon>Tracheophyta</taxon>
        <taxon>Spermatophyta</taxon>
        <taxon>Magnoliopsida</taxon>
        <taxon>Magnoliidae</taxon>
        <taxon>Piperales</taxon>
        <taxon>Aristolochiaceae</taxon>
        <taxon>Aristolochia</taxon>
    </lineage>
</organism>
<keyword evidence="2" id="KW-1185">Reference proteome</keyword>
<evidence type="ECO:0000313" key="1">
    <source>
        <dbReference type="EMBL" id="KAG9447686.1"/>
    </source>
</evidence>
<comment type="caution">
    <text evidence="1">The sequence shown here is derived from an EMBL/GenBank/DDBJ whole genome shotgun (WGS) entry which is preliminary data.</text>
</comment>
<dbReference type="Proteomes" id="UP000825729">
    <property type="component" value="Unassembled WGS sequence"/>
</dbReference>
<dbReference type="EMBL" id="JAINDJ010000005">
    <property type="protein sequence ID" value="KAG9447686.1"/>
    <property type="molecule type" value="Genomic_DNA"/>
</dbReference>
<name>A0AAV7EIK0_ARIFI</name>
<protein>
    <submittedName>
        <fullName evidence="1">Uncharacterized protein</fullName>
    </submittedName>
</protein>
<accession>A0AAV7EIK0</accession>
<proteinExistence type="predicted"/>